<keyword evidence="2" id="KW-1185">Reference proteome</keyword>
<dbReference type="EMBL" id="JANPWB010000009">
    <property type="protein sequence ID" value="KAJ1148576.1"/>
    <property type="molecule type" value="Genomic_DNA"/>
</dbReference>
<organism evidence="1 2">
    <name type="scientific">Pleurodeles waltl</name>
    <name type="common">Iberian ribbed newt</name>
    <dbReference type="NCBI Taxonomy" id="8319"/>
    <lineage>
        <taxon>Eukaryota</taxon>
        <taxon>Metazoa</taxon>
        <taxon>Chordata</taxon>
        <taxon>Craniata</taxon>
        <taxon>Vertebrata</taxon>
        <taxon>Euteleostomi</taxon>
        <taxon>Amphibia</taxon>
        <taxon>Batrachia</taxon>
        <taxon>Caudata</taxon>
        <taxon>Salamandroidea</taxon>
        <taxon>Salamandridae</taxon>
        <taxon>Pleurodelinae</taxon>
        <taxon>Pleurodeles</taxon>
    </lineage>
</organism>
<gene>
    <name evidence="1" type="ORF">NDU88_001404</name>
</gene>
<comment type="caution">
    <text evidence="1">The sequence shown here is derived from an EMBL/GenBank/DDBJ whole genome shotgun (WGS) entry which is preliminary data.</text>
</comment>
<protein>
    <submittedName>
        <fullName evidence="1">Uncharacterized protein</fullName>
    </submittedName>
</protein>
<accession>A0AAV7R7U7</accession>
<evidence type="ECO:0000313" key="2">
    <source>
        <dbReference type="Proteomes" id="UP001066276"/>
    </source>
</evidence>
<proteinExistence type="predicted"/>
<dbReference type="AlphaFoldDB" id="A0AAV7R7U7"/>
<sequence length="139" mass="15793">MVDSRLCKQWYAVRQLPLLFSGFRESWCTVWRSSEGMVASACVVYIVEEISGRRSAIAVCVVKTHVYFRNVYKLIKACEKRREREYGGAHNVAVGSTEGHAVGSEKKKNLNVHTGRVYRRRLGTHLFGEEKNAVEGLKT</sequence>
<reference evidence="1" key="1">
    <citation type="journal article" date="2022" name="bioRxiv">
        <title>Sequencing and chromosome-scale assembly of the giantPleurodeles waltlgenome.</title>
        <authorList>
            <person name="Brown T."/>
            <person name="Elewa A."/>
            <person name="Iarovenko S."/>
            <person name="Subramanian E."/>
            <person name="Araus A.J."/>
            <person name="Petzold A."/>
            <person name="Susuki M."/>
            <person name="Suzuki K.-i.T."/>
            <person name="Hayashi T."/>
            <person name="Toyoda A."/>
            <person name="Oliveira C."/>
            <person name="Osipova E."/>
            <person name="Leigh N.D."/>
            <person name="Simon A."/>
            <person name="Yun M.H."/>
        </authorList>
    </citation>
    <scope>NUCLEOTIDE SEQUENCE</scope>
    <source>
        <strain evidence="1">20211129_DDA</strain>
        <tissue evidence="1">Liver</tissue>
    </source>
</reference>
<evidence type="ECO:0000313" key="1">
    <source>
        <dbReference type="EMBL" id="KAJ1148576.1"/>
    </source>
</evidence>
<dbReference type="Proteomes" id="UP001066276">
    <property type="component" value="Chromosome 5"/>
</dbReference>
<name>A0AAV7R7U7_PLEWA</name>